<dbReference type="EMBL" id="JACHJO010000005">
    <property type="protein sequence ID" value="MBB6120175.1"/>
    <property type="molecule type" value="Genomic_DNA"/>
</dbReference>
<dbReference type="InterPro" id="IPR025591">
    <property type="entry name" value="RloB"/>
</dbReference>
<name>A0A841IUF0_9ACTN</name>
<keyword evidence="2" id="KW-1185">Reference proteome</keyword>
<sequence length="174" mass="20136">MRRDLRAANIHIKLGGIHGEPLKLVQAAVRKQNEAPRRRRDQGESYDEVWCVIDVEQPRPHDSLERSIALAGENGIDIAYVNPCFEFWLLLHQKDCHGYLTTKDAIAKMEELKCCYKGNKDFDPRHFIGEPQQDAMKRARRLEERHQGVPRLRDRNPGTNLHVLVGKLLAQARR</sequence>
<evidence type="ECO:0008006" key="3">
    <source>
        <dbReference type="Google" id="ProtNLM"/>
    </source>
</evidence>
<dbReference type="AlphaFoldDB" id="A0A841IUF0"/>
<dbReference type="RefSeq" id="WP_246405048.1">
    <property type="nucleotide sequence ID" value="NZ_JACHJO010000005.1"/>
</dbReference>
<proteinExistence type="predicted"/>
<dbReference type="Pfam" id="PF13707">
    <property type="entry name" value="RloB"/>
    <property type="match status" value="1"/>
</dbReference>
<comment type="caution">
    <text evidence="1">The sequence shown here is derived from an EMBL/GenBank/DDBJ whole genome shotgun (WGS) entry which is preliminary data.</text>
</comment>
<organism evidence="1 2">
    <name type="scientific">Nocardiopsis algeriensis</name>
    <dbReference type="NCBI Taxonomy" id="1478215"/>
    <lineage>
        <taxon>Bacteria</taxon>
        <taxon>Bacillati</taxon>
        <taxon>Actinomycetota</taxon>
        <taxon>Actinomycetes</taxon>
        <taxon>Streptosporangiales</taxon>
        <taxon>Nocardiopsidaceae</taxon>
        <taxon>Nocardiopsis</taxon>
    </lineage>
</organism>
<gene>
    <name evidence="1" type="ORF">FHS13_002126</name>
</gene>
<protein>
    <recommendedName>
        <fullName evidence="3">RloB-like protein</fullName>
    </recommendedName>
</protein>
<evidence type="ECO:0000313" key="2">
    <source>
        <dbReference type="Proteomes" id="UP000536604"/>
    </source>
</evidence>
<evidence type="ECO:0000313" key="1">
    <source>
        <dbReference type="EMBL" id="MBB6120175.1"/>
    </source>
</evidence>
<dbReference type="Proteomes" id="UP000536604">
    <property type="component" value="Unassembled WGS sequence"/>
</dbReference>
<accession>A0A841IUF0</accession>
<reference evidence="1 2" key="1">
    <citation type="submission" date="2020-08" db="EMBL/GenBank/DDBJ databases">
        <title>Genomic Encyclopedia of Type Strains, Phase III (KMG-III): the genomes of soil and plant-associated and newly described type strains.</title>
        <authorList>
            <person name="Whitman W."/>
        </authorList>
    </citation>
    <scope>NUCLEOTIDE SEQUENCE [LARGE SCALE GENOMIC DNA]</scope>
    <source>
        <strain evidence="1 2">CECT 8712</strain>
    </source>
</reference>